<keyword evidence="3 10" id="KW-0808">Transferase</keyword>
<evidence type="ECO:0000256" key="2">
    <source>
        <dbReference type="ARBA" id="ARBA00022475"/>
    </source>
</evidence>
<dbReference type="HAMAP" id="MF_01499">
    <property type="entry name" value="DacA"/>
    <property type="match status" value="1"/>
</dbReference>
<dbReference type="AlphaFoldDB" id="A0A6V8M3Z1"/>
<keyword evidence="7 10" id="KW-0067">ATP-binding</keyword>
<evidence type="ECO:0000256" key="4">
    <source>
        <dbReference type="ARBA" id="ARBA00022692"/>
    </source>
</evidence>
<dbReference type="GO" id="GO:0004016">
    <property type="term" value="F:adenylate cyclase activity"/>
    <property type="evidence" value="ECO:0007669"/>
    <property type="project" value="UniProtKB-UniRule"/>
</dbReference>
<comment type="function">
    <text evidence="10">Catalyzes the condensation of 2 ATP molecules into cyclic di-AMP (c-di-AMP), a second messenger used to regulate differing processes in different bacteria.</text>
</comment>
<dbReference type="InterPro" id="IPR050338">
    <property type="entry name" value="DisA"/>
</dbReference>
<evidence type="ECO:0000256" key="9">
    <source>
        <dbReference type="ARBA" id="ARBA00023136"/>
    </source>
</evidence>
<comment type="catalytic activity">
    <reaction evidence="1 10">
        <text>2 ATP = 3',3'-c-di-AMP + 2 diphosphate</text>
        <dbReference type="Rhea" id="RHEA:35655"/>
        <dbReference type="ChEBI" id="CHEBI:30616"/>
        <dbReference type="ChEBI" id="CHEBI:33019"/>
        <dbReference type="ChEBI" id="CHEBI:71500"/>
        <dbReference type="EC" id="2.7.7.85"/>
    </reaction>
</comment>
<dbReference type="InterPro" id="IPR014046">
    <property type="entry name" value="C-di-AMP_synthase"/>
</dbReference>
<evidence type="ECO:0000313" key="13">
    <source>
        <dbReference type="Proteomes" id="UP000494245"/>
    </source>
</evidence>
<dbReference type="EMBL" id="BLTE01000014">
    <property type="protein sequence ID" value="GFK95115.1"/>
    <property type="molecule type" value="Genomic_DNA"/>
</dbReference>
<dbReference type="GO" id="GO:0106408">
    <property type="term" value="F:diadenylate cyclase activity"/>
    <property type="evidence" value="ECO:0007669"/>
    <property type="project" value="UniProtKB-EC"/>
</dbReference>
<reference evidence="12 13" key="2">
    <citation type="submission" date="2020-05" db="EMBL/GenBank/DDBJ databases">
        <title>Draft genome sequence of Desulfovibrio sp. strainFSS-1.</title>
        <authorList>
            <person name="Shimoshige H."/>
            <person name="Kobayashi H."/>
            <person name="Maekawa T."/>
        </authorList>
    </citation>
    <scope>NUCLEOTIDE SEQUENCE [LARGE SCALE GENOMIC DNA]</scope>
    <source>
        <strain evidence="12 13">SIID29052-01</strain>
    </source>
</reference>
<keyword evidence="4 10" id="KW-0812">Transmembrane</keyword>
<comment type="similarity">
    <text evidence="10">Belongs to the adenylate cyclase family. DacA/CdaA subfamily.</text>
</comment>
<dbReference type="GO" id="GO:0005524">
    <property type="term" value="F:ATP binding"/>
    <property type="evidence" value="ECO:0007669"/>
    <property type="project" value="UniProtKB-UniRule"/>
</dbReference>
<dbReference type="Pfam" id="PF19293">
    <property type="entry name" value="CdaA_N"/>
    <property type="match status" value="1"/>
</dbReference>
<feature type="transmembrane region" description="Helical" evidence="10">
    <location>
        <begin position="64"/>
        <end position="85"/>
    </location>
</feature>
<accession>A0A6V8M3Z1</accession>
<dbReference type="Gene3D" id="3.40.1700.10">
    <property type="entry name" value="DNA integrity scanning protein, DisA, N-terminal domain"/>
    <property type="match status" value="1"/>
</dbReference>
<gene>
    <name evidence="12" type="primary">cdaA</name>
    <name evidence="10" type="synonym">dacA</name>
    <name evidence="12" type="ORF">NNJEOMEG_02973</name>
</gene>
<dbReference type="RefSeq" id="WP_235956988.1">
    <property type="nucleotide sequence ID" value="NZ_BLTE01000014.1"/>
</dbReference>
<comment type="caution">
    <text evidence="12">The sequence shown here is derived from an EMBL/GenBank/DDBJ whole genome shotgun (WGS) entry which is preliminary data.</text>
</comment>
<evidence type="ECO:0000256" key="10">
    <source>
        <dbReference type="HAMAP-Rule" id="MF_01499"/>
    </source>
</evidence>
<dbReference type="InterPro" id="IPR003390">
    <property type="entry name" value="DNA_integrity_scan_DisA_N"/>
</dbReference>
<evidence type="ECO:0000256" key="1">
    <source>
        <dbReference type="ARBA" id="ARBA00000877"/>
    </source>
</evidence>
<dbReference type="InterPro" id="IPR034701">
    <property type="entry name" value="CdaA"/>
</dbReference>
<keyword evidence="2 10" id="KW-1003">Cell membrane</keyword>
<proteinExistence type="inferred from homology"/>
<comment type="caution">
    <text evidence="10">Lacks conserved residue(s) required for the propagation of feature annotation.</text>
</comment>
<keyword evidence="9 10" id="KW-0472">Membrane</keyword>
<dbReference type="Proteomes" id="UP000494245">
    <property type="component" value="Unassembled WGS sequence"/>
</dbReference>
<comment type="subunit">
    <text evidence="10">Probably a homodimer.</text>
</comment>
<evidence type="ECO:0000313" key="12">
    <source>
        <dbReference type="EMBL" id="GFK95115.1"/>
    </source>
</evidence>
<dbReference type="GO" id="GO:0006171">
    <property type="term" value="P:cAMP biosynthetic process"/>
    <property type="evidence" value="ECO:0007669"/>
    <property type="project" value="InterPro"/>
</dbReference>
<keyword evidence="13" id="KW-1185">Reference proteome</keyword>
<dbReference type="PANTHER" id="PTHR34185">
    <property type="entry name" value="DIADENYLATE CYCLASE"/>
    <property type="match status" value="1"/>
</dbReference>
<dbReference type="Pfam" id="PF02457">
    <property type="entry name" value="DAC"/>
    <property type="match status" value="1"/>
</dbReference>
<evidence type="ECO:0000256" key="7">
    <source>
        <dbReference type="ARBA" id="ARBA00022840"/>
    </source>
</evidence>
<sequence length="259" mass="28101">MNHWLDVLPAFLPVGWRELLDIFLVAVVFHRVMLLVRGTRAVSVIHGVIVVLLAYYLSGEFGLFTLHWLLANFLGSFFLVMVILFQADIRKALSQVGLRWFGGARPRRGGLEAEVELLADALLELARRRVGALVVLERGVPLGDVAARGVELSTRLTRDVLLAVFHHESPLHDGAVVARGGDVAAVGCILPLAASRTLPSQFGTRHRAAAGVTEDTDALALVVSEERGEVRAAQGGAVSEPLDREALVSLLEREWAGRA</sequence>
<dbReference type="PROSITE" id="PS51794">
    <property type="entry name" value="DAC"/>
    <property type="match status" value="1"/>
</dbReference>
<keyword evidence="8 10" id="KW-1133">Transmembrane helix</keyword>
<dbReference type="InterPro" id="IPR036888">
    <property type="entry name" value="DNA_integrity_DisA_N_sf"/>
</dbReference>
<evidence type="ECO:0000256" key="8">
    <source>
        <dbReference type="ARBA" id="ARBA00022989"/>
    </source>
</evidence>
<organism evidence="12 13">
    <name type="scientific">Fundidesulfovibrio magnetotacticus</name>
    <dbReference type="NCBI Taxonomy" id="2730080"/>
    <lineage>
        <taxon>Bacteria</taxon>
        <taxon>Pseudomonadati</taxon>
        <taxon>Thermodesulfobacteriota</taxon>
        <taxon>Desulfovibrionia</taxon>
        <taxon>Desulfovibrionales</taxon>
        <taxon>Desulfovibrionaceae</taxon>
        <taxon>Fundidesulfovibrio</taxon>
    </lineage>
</organism>
<protein>
    <recommendedName>
        <fullName evidence="10">Diadenylate cyclase</fullName>
        <shortName evidence="10">DAC</shortName>
        <ecNumber evidence="10">2.7.7.85</ecNumber>
    </recommendedName>
    <alternativeName>
        <fullName evidence="10">Cyclic-di-AMP synthase</fullName>
        <shortName evidence="10">c-di-AMP synthase</shortName>
    </alternativeName>
</protein>
<evidence type="ECO:0000256" key="3">
    <source>
        <dbReference type="ARBA" id="ARBA00022679"/>
    </source>
</evidence>
<keyword evidence="6 10" id="KW-0547">Nucleotide-binding</keyword>
<dbReference type="PIRSF" id="PIRSF004793">
    <property type="entry name" value="UCP004793"/>
    <property type="match status" value="1"/>
</dbReference>
<feature type="domain" description="DAC" evidence="11">
    <location>
        <begin position="86"/>
        <end position="244"/>
    </location>
</feature>
<name>A0A6V8M3Z1_9BACT</name>
<feature type="transmembrane region" description="Helical" evidence="10">
    <location>
        <begin position="14"/>
        <end position="34"/>
    </location>
</feature>
<dbReference type="PANTHER" id="PTHR34185:SF1">
    <property type="entry name" value="DIADENYLATE CYCLASE"/>
    <property type="match status" value="1"/>
</dbReference>
<dbReference type="SUPFAM" id="SSF143597">
    <property type="entry name" value="YojJ-like"/>
    <property type="match status" value="1"/>
</dbReference>
<evidence type="ECO:0000256" key="6">
    <source>
        <dbReference type="ARBA" id="ARBA00022741"/>
    </source>
</evidence>
<evidence type="ECO:0000259" key="11">
    <source>
        <dbReference type="PROSITE" id="PS51794"/>
    </source>
</evidence>
<dbReference type="EC" id="2.7.7.85" evidence="10"/>
<feature type="transmembrane region" description="Helical" evidence="10">
    <location>
        <begin position="41"/>
        <end position="58"/>
    </location>
</feature>
<evidence type="ECO:0000256" key="5">
    <source>
        <dbReference type="ARBA" id="ARBA00022695"/>
    </source>
</evidence>
<keyword evidence="5 10" id="KW-0548">Nucleotidyltransferase</keyword>
<reference evidence="12 13" key="1">
    <citation type="submission" date="2020-04" db="EMBL/GenBank/DDBJ databases">
        <authorList>
            <consortium name="Desulfovibrio sp. FSS-1 genome sequencing consortium"/>
            <person name="Shimoshige H."/>
            <person name="Kobayashi H."/>
            <person name="Maekawa T."/>
        </authorList>
    </citation>
    <scope>NUCLEOTIDE SEQUENCE [LARGE SCALE GENOMIC DNA]</scope>
    <source>
        <strain evidence="12 13">SIID29052-01</strain>
    </source>
</reference>
<dbReference type="InterPro" id="IPR045585">
    <property type="entry name" value="CdaA_N"/>
</dbReference>